<reference evidence="1 2" key="1">
    <citation type="submission" date="2020-05" db="EMBL/GenBank/DDBJ databases">
        <title>Complete genome sequencing of Campylobacter and Arcobacter type strains.</title>
        <authorList>
            <person name="Miller W.G."/>
            <person name="Yee E."/>
        </authorList>
    </citation>
    <scope>NUCLEOTIDE SEQUENCE [LARGE SCALE GENOMIC DNA]</scope>
    <source>
        <strain evidence="1 2">LMG 25694</strain>
    </source>
</reference>
<evidence type="ECO:0000313" key="2">
    <source>
        <dbReference type="Proteomes" id="UP000503313"/>
    </source>
</evidence>
<dbReference type="AlphaFoldDB" id="A0AAE7E6Y3"/>
<dbReference type="Proteomes" id="UP000503313">
    <property type="component" value="Chromosome"/>
</dbReference>
<dbReference type="RefSeq" id="WP_129011474.1">
    <property type="nucleotide sequence ID" value="NZ_CP053835.1"/>
</dbReference>
<organism evidence="1 2">
    <name type="scientific">Arcobacter defluvii</name>
    <dbReference type="NCBI Taxonomy" id="873191"/>
    <lineage>
        <taxon>Bacteria</taxon>
        <taxon>Pseudomonadati</taxon>
        <taxon>Campylobacterota</taxon>
        <taxon>Epsilonproteobacteria</taxon>
        <taxon>Campylobacterales</taxon>
        <taxon>Arcobacteraceae</taxon>
        <taxon>Arcobacter</taxon>
    </lineage>
</organism>
<gene>
    <name evidence="1" type="ORF">ADFLV_1456</name>
</gene>
<name>A0AAE7E6Y3_9BACT</name>
<sequence>MENFNEQLFNTMLVTLIQKYGLFINTKNCATILGISGRTLDERRKAAIDCPEYIEEKKCIMYPVQKIVEYQINKTKNSIKTK</sequence>
<accession>A0AAE7E6Y3</accession>
<proteinExistence type="predicted"/>
<dbReference type="KEGG" id="adz:ADFLV_1456"/>
<dbReference type="EMBL" id="CP053835">
    <property type="protein sequence ID" value="QKF77481.1"/>
    <property type="molecule type" value="Genomic_DNA"/>
</dbReference>
<keyword evidence="2" id="KW-1185">Reference proteome</keyword>
<protein>
    <submittedName>
        <fullName evidence="1">Uncharacterized protein</fullName>
    </submittedName>
</protein>
<evidence type="ECO:0000313" key="1">
    <source>
        <dbReference type="EMBL" id="QKF77481.1"/>
    </source>
</evidence>